<reference evidence="2 3" key="1">
    <citation type="submission" date="2024-05" db="EMBL/GenBank/DDBJ databases">
        <title>Genome Sequence and Characterization of the New Strain Purple Sulfur Bacterium of Genus Thioalkalicoccus.</title>
        <authorList>
            <person name="Bryantseva I.A."/>
            <person name="Kyndt J.A."/>
            <person name="Imhoff J.F."/>
        </authorList>
    </citation>
    <scope>NUCLEOTIDE SEQUENCE [LARGE SCALE GENOMIC DNA]</scope>
    <source>
        <strain evidence="2 3">Um2</strain>
    </source>
</reference>
<proteinExistence type="predicted"/>
<dbReference type="InterPro" id="IPR010721">
    <property type="entry name" value="UstE-like"/>
</dbReference>
<feature type="transmembrane region" description="Helical" evidence="1">
    <location>
        <begin position="101"/>
        <end position="123"/>
    </location>
</feature>
<dbReference type="PROSITE" id="PS50244">
    <property type="entry name" value="S5A_REDUCTASE"/>
    <property type="match status" value="1"/>
</dbReference>
<organism evidence="2 3">
    <name type="scientific">Thioalkalicoccus limnaeus</name>
    <dbReference type="NCBI Taxonomy" id="120681"/>
    <lineage>
        <taxon>Bacteria</taxon>
        <taxon>Pseudomonadati</taxon>
        <taxon>Pseudomonadota</taxon>
        <taxon>Gammaproteobacteria</taxon>
        <taxon>Chromatiales</taxon>
        <taxon>Chromatiaceae</taxon>
        <taxon>Thioalkalicoccus</taxon>
    </lineage>
</organism>
<dbReference type="EMBL" id="JBDKXB010000020">
    <property type="protein sequence ID" value="MEY6433396.1"/>
    <property type="molecule type" value="Genomic_DNA"/>
</dbReference>
<dbReference type="RefSeq" id="WP_369667782.1">
    <property type="nucleotide sequence ID" value="NZ_JBDKXB010000020.1"/>
</dbReference>
<comment type="caution">
    <text evidence="2">The sequence shown here is derived from an EMBL/GenBank/DDBJ whole genome shotgun (WGS) entry which is preliminary data.</text>
</comment>
<dbReference type="PANTHER" id="PTHR32251">
    <property type="entry name" value="3-OXO-5-ALPHA-STEROID 4-DEHYDROGENASE"/>
    <property type="match status" value="1"/>
</dbReference>
<feature type="transmembrane region" description="Helical" evidence="1">
    <location>
        <begin position="36"/>
        <end position="54"/>
    </location>
</feature>
<dbReference type="PANTHER" id="PTHR32251:SF17">
    <property type="entry name" value="STEROID 5-ALPHA REDUCTASE C-TERMINAL DOMAIN-CONTAINING PROTEIN"/>
    <property type="match status" value="1"/>
</dbReference>
<feature type="transmembrane region" description="Helical" evidence="1">
    <location>
        <begin position="187"/>
        <end position="204"/>
    </location>
</feature>
<name>A0ABV4BFU3_9GAMM</name>
<dbReference type="Gene3D" id="1.20.120.1630">
    <property type="match status" value="1"/>
</dbReference>
<evidence type="ECO:0000313" key="3">
    <source>
        <dbReference type="Proteomes" id="UP001564408"/>
    </source>
</evidence>
<evidence type="ECO:0000313" key="2">
    <source>
        <dbReference type="EMBL" id="MEY6433396.1"/>
    </source>
</evidence>
<gene>
    <name evidence="2" type="ORF">ABC977_13390</name>
</gene>
<feature type="transmembrane region" description="Helical" evidence="1">
    <location>
        <begin position="135"/>
        <end position="156"/>
    </location>
</feature>
<feature type="transmembrane region" description="Helical" evidence="1">
    <location>
        <begin position="6"/>
        <end position="24"/>
    </location>
</feature>
<accession>A0ABV4BFU3</accession>
<protein>
    <submittedName>
        <fullName evidence="2">DUF1295 domain-containing protein</fullName>
    </submittedName>
</protein>
<evidence type="ECO:0000256" key="1">
    <source>
        <dbReference type="SAM" id="Phobius"/>
    </source>
</evidence>
<keyword evidence="1" id="KW-1133">Transmembrane helix</keyword>
<dbReference type="Pfam" id="PF06966">
    <property type="entry name" value="DUF1295"/>
    <property type="match status" value="1"/>
</dbReference>
<keyword evidence="3" id="KW-1185">Reference proteome</keyword>
<keyword evidence="1" id="KW-0472">Membrane</keyword>
<dbReference type="Proteomes" id="UP001564408">
    <property type="component" value="Unassembled WGS sequence"/>
</dbReference>
<keyword evidence="1" id="KW-0812">Transmembrane</keyword>
<sequence>MFEVIPYAAGLGLALVMALIAWLVSLPRRDVSHVDSLWSLFFLAMALVYLALVSEPVARAYLVVALVAVWAVRLSAHITWRNWGHGEDRRYQAIRRHNDPGFAWKSLYLVFGLQAVLAWIISLPLLGSIASPRPLGWLDLAAVILWAAGFAFQVIGDRQLARFKARPENQGRVMDQGLWRYTRHPNYFGEAVIWWALYLLALSAGAWWAILSPVLMTFLLLRVSGVALLERDIAERRPGYRDYIRRTNALFPGPPRARPSPQDP</sequence>
<feature type="transmembrane region" description="Helical" evidence="1">
    <location>
        <begin position="60"/>
        <end position="80"/>
    </location>
</feature>